<dbReference type="EMBL" id="CP001670">
    <property type="protein sequence ID" value="AFZ81409.1"/>
    <property type="molecule type" value="Genomic_DNA"/>
</dbReference>
<dbReference type="OrthoDB" id="10258692at2759"/>
<dbReference type="GO" id="GO:0005654">
    <property type="term" value="C:nucleoplasm"/>
    <property type="evidence" value="ECO:0007669"/>
    <property type="project" value="UniProtKB-ARBA"/>
</dbReference>
<dbReference type="PANTHER" id="PTHR13992:SF39">
    <property type="entry name" value="SMRTER, ISOFORM G"/>
    <property type="match status" value="1"/>
</dbReference>
<dbReference type="InterPro" id="IPR051571">
    <property type="entry name" value="N-CoR_corepressor"/>
</dbReference>
<proteinExistence type="predicted"/>
<accession>L0B2T9</accession>
<reference evidence="3 4" key="1">
    <citation type="journal article" date="2012" name="BMC Genomics">
        <title>Comparative genomic analysis and phylogenetic position of Theileria equi.</title>
        <authorList>
            <person name="Kappmeyer L.S."/>
            <person name="Thiagarajan M."/>
            <person name="Herndon D.R."/>
            <person name="Ramsay J.D."/>
            <person name="Caler E."/>
            <person name="Djikeng A."/>
            <person name="Gillespie J.J."/>
            <person name="Lau A.O."/>
            <person name="Roalson E.H."/>
            <person name="Silva J.C."/>
            <person name="Silva M.G."/>
            <person name="Suarez C.E."/>
            <person name="Ueti M.W."/>
            <person name="Nene V.M."/>
            <person name="Mealey R.H."/>
            <person name="Knowles D.P."/>
            <person name="Brayton K.A."/>
        </authorList>
    </citation>
    <scope>NUCLEOTIDE SEQUENCE [LARGE SCALE GENOMIC DNA]</scope>
    <source>
        <strain evidence="3 4">WA</strain>
    </source>
</reference>
<protein>
    <submittedName>
        <fullName evidence="3">Myb-like DNA-binding domain-containing protein</fullName>
    </submittedName>
</protein>
<keyword evidence="4" id="KW-1185">Reference proteome</keyword>
<dbReference type="GO" id="GO:0032991">
    <property type="term" value="C:protein-containing complex"/>
    <property type="evidence" value="ECO:0007669"/>
    <property type="project" value="UniProtKB-ARBA"/>
</dbReference>
<dbReference type="Gene3D" id="1.10.10.60">
    <property type="entry name" value="Homeodomain-like"/>
    <property type="match status" value="1"/>
</dbReference>
<feature type="compositionally biased region" description="Polar residues" evidence="1">
    <location>
        <begin position="78"/>
        <end position="109"/>
    </location>
</feature>
<feature type="domain" description="SANT" evidence="2">
    <location>
        <begin position="1172"/>
        <end position="1223"/>
    </location>
</feature>
<evidence type="ECO:0000313" key="3">
    <source>
        <dbReference type="EMBL" id="AFZ81409.1"/>
    </source>
</evidence>
<feature type="region of interest" description="Disordered" evidence="1">
    <location>
        <begin position="733"/>
        <end position="767"/>
    </location>
</feature>
<dbReference type="InterPro" id="IPR009057">
    <property type="entry name" value="Homeodomain-like_sf"/>
</dbReference>
<feature type="region of interest" description="Disordered" evidence="1">
    <location>
        <begin position="40"/>
        <end position="118"/>
    </location>
</feature>
<dbReference type="PROSITE" id="PS51293">
    <property type="entry name" value="SANT"/>
    <property type="match status" value="2"/>
</dbReference>
<dbReference type="Gene3D" id="1.20.58.1880">
    <property type="match status" value="1"/>
</dbReference>
<feature type="compositionally biased region" description="Polar residues" evidence="1">
    <location>
        <begin position="753"/>
        <end position="765"/>
    </location>
</feature>
<sequence>MDSKNIGSGAGRYLALSPSTSLTREIEGIHSMIHRLSTLNSQISSRRSDNDKSSVGKEIHTPPDASISTPLRGFNTGDAFTSSTLTSQGNKDFKNISSNKSNFGTTTPVASKRSRTPKDFLSNNSSLRFNATSLISLPYGYDNNTFTKIRCEDIIIPKFTKKKNVENFKQGKRQRKTIMEKIHSQTNSLDVEASSNCHMITRNRSTSNDSFQFKDKSSYQLFLHDDYASNPYKRRYYSVVNERKRLLGDDLSSWDNLVIYQDSQTLKRKFAIRKQKLVSSKKETPISTPTDSIVTDRESVNDLVYKQEKNLPIKQMITQLPQLPSDKMDYIKELSITHESLEKRLIYEMIEVVRFSITFRKCLMNIFKENNFKREIPHELSKELDTISLSISKLISSLDNDIVSLYYAKGLLNSDNNTVTPNTDSISDGIVDNFDSKKQKRYQKNEQYGILQPSTSRDGYLDNSPSSNIEKGFLATTPCITFINGLKCMSGKCATTKDSLDTNIATECDSAAGCYIWSKFLSNTKNEFDCYQSVKNGGWTFDSELVYDIMQQNKRHQLDAMIDFISDLSKVAVAEIRIPKPDWNEYSEYNCLNGYCCNKCCTCKSTINLSQLPQIKHYYPPFDDPDLNFGMETTIARMELHKTLLGTCYCLCKCGSENIPLSERIVSEHSPFSGTVNESISWYDIDVNEPEERENVIQERLIIRVRMDSIPNSWKIRLPFTCKLDMKTENLSTLNESSNTDLTPSKRSKLHDSTTNTDSGSSCDSNMEVECAPKLNEPENVRTHSEETFSDTRNVSVKDFKYLSDFTFWDALDILKKEQNSLHRSLSKIGNNSHFVGIFDPMEIDLSEMKTETLIIDSDSLVVDAKHDNFVEIAFYLPYVPSSILPWEFESADVIDILSHSKSSKNYPDQVISSKNIHDLLNGYNVVPSSFKRVFDFLKQWILDRNILLHKEHMLYKNYKRRWHSYLKKLNHRNTVDIFSWGVLPVRAMDLPNKFIPLPAGYKQNDINYPYIKHGTISPHECVGLGMADLIYREESFSQLGMLSKQGHSFDGGSAPGNRSRQRDSISLTRRKTVETETISIKNNDVDQVSRSNNWLIPNYSNLTGPSIRWTFSCMDTLDEPLHCMRDFKSLPIYKILKLPDSNLYKIDNFICYDRRNVIDHNSVIQEDIMGRVSGIWTRNECKIFIEKYLMYPKNFSKISQYLDSKKCSDCVDFYYRFKYRLKLKQRLKELKSRMKGKADATRFLKRETFVLNSLDGILDDCYTDYAKEFNNRNKISFNTISDYLLRSGALDSSQSYEIQLTEHQDNYISSDDEFQHTLDNTSEGYFFPRKYKSLVTRKNVEFPVTVSPDDSSTTVQRGCFILDYGDSDDEETKKSMIVALNTEAFFHTRIKGGKRSFSIIEKMLQKREYERLDDQTPDGTSSLINNASEECYTPSVQFQDEVMYEYDDDTNEYDPMEDISEPATPVNVKRTSIAGKYSKPIDFLSSEDILEMYDDIIETPSNNSNKKKPTKWTLEEKITYNLALERYGKDWNQLFLALEPYGKTMEQIKNFYHKNKRKSDHDFQTEPMEF</sequence>
<evidence type="ECO:0000259" key="2">
    <source>
        <dbReference type="PROSITE" id="PS51293"/>
    </source>
</evidence>
<dbReference type="GO" id="GO:0003677">
    <property type="term" value="F:DNA binding"/>
    <property type="evidence" value="ECO:0007669"/>
    <property type="project" value="UniProtKB-KW"/>
</dbReference>
<name>L0B2T9_THEEQ</name>
<evidence type="ECO:0000256" key="1">
    <source>
        <dbReference type="SAM" id="MobiDB-lite"/>
    </source>
</evidence>
<keyword evidence="3" id="KW-0238">DNA-binding</keyword>
<dbReference type="KEGG" id="beq:BEWA_008190"/>
<feature type="domain" description="SANT" evidence="2">
    <location>
        <begin position="1508"/>
        <end position="1561"/>
    </location>
</feature>
<organism evidence="3 4">
    <name type="scientific">Theileria equi strain WA</name>
    <dbReference type="NCBI Taxonomy" id="1537102"/>
    <lineage>
        <taxon>Eukaryota</taxon>
        <taxon>Sar</taxon>
        <taxon>Alveolata</taxon>
        <taxon>Apicomplexa</taxon>
        <taxon>Aconoidasida</taxon>
        <taxon>Piroplasmida</taxon>
        <taxon>Theileriidae</taxon>
        <taxon>Theileria</taxon>
    </lineage>
</organism>
<dbReference type="InterPro" id="IPR017884">
    <property type="entry name" value="SANT_dom"/>
</dbReference>
<dbReference type="SUPFAM" id="SSF46689">
    <property type="entry name" value="Homeodomain-like"/>
    <property type="match status" value="2"/>
</dbReference>
<dbReference type="GeneID" id="15804797"/>
<dbReference type="eggNOG" id="KOG1878">
    <property type="taxonomic scope" value="Eukaryota"/>
</dbReference>
<dbReference type="InterPro" id="IPR001005">
    <property type="entry name" value="SANT/Myb"/>
</dbReference>
<dbReference type="RefSeq" id="XP_004831075.1">
    <property type="nucleotide sequence ID" value="XM_004831018.1"/>
</dbReference>
<dbReference type="Proteomes" id="UP000031512">
    <property type="component" value="Chromosome 3"/>
</dbReference>
<dbReference type="STRING" id="1537102.L0B2T9"/>
<dbReference type="PANTHER" id="PTHR13992">
    <property type="entry name" value="NUCLEAR RECEPTOR CO-REPRESSOR RELATED NCOR"/>
    <property type="match status" value="1"/>
</dbReference>
<dbReference type="GO" id="GO:0000785">
    <property type="term" value="C:chromatin"/>
    <property type="evidence" value="ECO:0007669"/>
    <property type="project" value="TreeGrafter"/>
</dbReference>
<gene>
    <name evidence="3" type="ORF">BEWA_008190</name>
</gene>
<feature type="compositionally biased region" description="Basic and acidic residues" evidence="1">
    <location>
        <begin position="46"/>
        <end position="61"/>
    </location>
</feature>
<evidence type="ECO:0000313" key="4">
    <source>
        <dbReference type="Proteomes" id="UP000031512"/>
    </source>
</evidence>
<feature type="compositionally biased region" description="Polar residues" evidence="1">
    <location>
        <begin position="733"/>
        <end position="745"/>
    </location>
</feature>
<dbReference type="GO" id="GO:0006357">
    <property type="term" value="P:regulation of transcription by RNA polymerase II"/>
    <property type="evidence" value="ECO:0007669"/>
    <property type="project" value="TreeGrafter"/>
</dbReference>
<dbReference type="VEuPathDB" id="PiroplasmaDB:BEWA_008190"/>
<feature type="region of interest" description="Disordered" evidence="1">
    <location>
        <begin position="1048"/>
        <end position="1069"/>
    </location>
</feature>
<dbReference type="SMART" id="SM00717">
    <property type="entry name" value="SANT"/>
    <property type="match status" value="2"/>
</dbReference>